<evidence type="ECO:0000313" key="2">
    <source>
        <dbReference type="Proteomes" id="UP000827872"/>
    </source>
</evidence>
<protein>
    <submittedName>
        <fullName evidence="1">Uncharacterized protein</fullName>
    </submittedName>
</protein>
<evidence type="ECO:0000313" key="1">
    <source>
        <dbReference type="EMBL" id="KAH7992295.1"/>
    </source>
</evidence>
<keyword evidence="2" id="KW-1185">Reference proteome</keyword>
<name>A0ACB8EIJ0_9SAUR</name>
<reference evidence="1" key="1">
    <citation type="submission" date="2021-08" db="EMBL/GenBank/DDBJ databases">
        <title>The first chromosome-level gecko genome reveals the dynamic sex chromosomes of Neotropical dwarf geckos (Sphaerodactylidae: Sphaerodactylus).</title>
        <authorList>
            <person name="Pinto B.J."/>
            <person name="Keating S.E."/>
            <person name="Gamble T."/>
        </authorList>
    </citation>
    <scope>NUCLEOTIDE SEQUENCE</scope>
    <source>
        <strain evidence="1">TG3544</strain>
    </source>
</reference>
<comment type="caution">
    <text evidence="1">The sequence shown here is derived from an EMBL/GenBank/DDBJ whole genome shotgun (WGS) entry which is preliminary data.</text>
</comment>
<dbReference type="EMBL" id="CM037616">
    <property type="protein sequence ID" value="KAH7992295.1"/>
    <property type="molecule type" value="Genomic_DNA"/>
</dbReference>
<sequence>MLLVQPTVDGSEAAVHESRCATPFRSLASQQRARIGMQGEVQGKGFCSLPWTPENSDIEGWRKCQFGTFNGCLAHSSNDPACWREGVLPFPSMFLQQLNPPLKLHFEACIWVDLQCCWLGCGAAPCPAGHCITYLAKILAGLN</sequence>
<organism evidence="1 2">
    <name type="scientific">Sphaerodactylus townsendi</name>
    <dbReference type="NCBI Taxonomy" id="933632"/>
    <lineage>
        <taxon>Eukaryota</taxon>
        <taxon>Metazoa</taxon>
        <taxon>Chordata</taxon>
        <taxon>Craniata</taxon>
        <taxon>Vertebrata</taxon>
        <taxon>Euteleostomi</taxon>
        <taxon>Lepidosauria</taxon>
        <taxon>Squamata</taxon>
        <taxon>Bifurcata</taxon>
        <taxon>Gekkota</taxon>
        <taxon>Sphaerodactylidae</taxon>
        <taxon>Sphaerodactylus</taxon>
    </lineage>
</organism>
<dbReference type="Proteomes" id="UP000827872">
    <property type="component" value="Linkage Group LG03"/>
</dbReference>
<gene>
    <name evidence="1" type="ORF">K3G42_021398</name>
</gene>
<accession>A0ACB8EIJ0</accession>
<proteinExistence type="predicted"/>